<dbReference type="PANTHER" id="PTHR35134:SF2">
    <property type="entry name" value="NUCLEOTIDASE YQFW-RELATED"/>
    <property type="match status" value="1"/>
</dbReference>
<comment type="caution">
    <text evidence="5">The sequence shown here is derived from an EMBL/GenBank/DDBJ whole genome shotgun (WGS) entry which is preliminary data.</text>
</comment>
<dbReference type="Pfam" id="PF06941">
    <property type="entry name" value="NT5C"/>
    <property type="match status" value="1"/>
</dbReference>
<evidence type="ECO:0000313" key="6">
    <source>
        <dbReference type="Proteomes" id="UP000248214"/>
    </source>
</evidence>
<proteinExistence type="inferred from homology"/>
<sequence length="187" mass="21992">MSKYRLGIDIDGTVTDPATFIPYLNEHFKKNLTIDDIIEYDLTVALGISQEEFWKWMQVHEPSIYKQAILADNAKDILLEWKKQYELFYISARPKHTHDVTVDWFHRLTVPYDHIELLGQHDKLDAVKKHKLDVFFEDKHDNACNIAEECNIPVVLMDTPYNQSPVPNNVYRAAHWNEAKKIVDRLL</sequence>
<dbReference type="GO" id="GO:0008253">
    <property type="term" value="F:5'-nucleotidase activity"/>
    <property type="evidence" value="ECO:0007669"/>
    <property type="project" value="InterPro"/>
</dbReference>
<dbReference type="RefSeq" id="WP_110607917.1">
    <property type="nucleotide sequence ID" value="NZ_PDOD01000001.1"/>
</dbReference>
<dbReference type="InterPro" id="IPR052419">
    <property type="entry name" value="5_3-deoxyribonucleotidase-like"/>
</dbReference>
<comment type="similarity">
    <text evidence="1 3">Belongs to the 5'(3')-deoxyribonucleotidase family.</text>
</comment>
<dbReference type="PANTHER" id="PTHR35134">
    <property type="entry name" value="NUCLEOTIDASE YQFW-RELATED"/>
    <property type="match status" value="1"/>
</dbReference>
<reference evidence="5 6" key="1">
    <citation type="submission" date="2017-10" db="EMBL/GenBank/DDBJ databases">
        <title>Bacillus sp. nov., a halophilic bacterium isolated from a Keqin Lake.</title>
        <authorList>
            <person name="Wang H."/>
        </authorList>
    </citation>
    <scope>NUCLEOTIDE SEQUENCE [LARGE SCALE GENOMIC DNA]</scope>
    <source>
        <strain evidence="5 6">KQ-12</strain>
    </source>
</reference>
<dbReference type="EMBL" id="PDOD01000001">
    <property type="protein sequence ID" value="PYZ94282.1"/>
    <property type="molecule type" value="Genomic_DNA"/>
</dbReference>
<dbReference type="Gene3D" id="3.40.50.1000">
    <property type="entry name" value="HAD superfamily/HAD-like"/>
    <property type="match status" value="1"/>
</dbReference>
<evidence type="ECO:0000256" key="2">
    <source>
        <dbReference type="ARBA" id="ARBA00022801"/>
    </source>
</evidence>
<accession>A0A323TGM3</accession>
<dbReference type="AlphaFoldDB" id="A0A323TGM3"/>
<dbReference type="GO" id="GO:0009264">
    <property type="term" value="P:deoxyribonucleotide catabolic process"/>
    <property type="evidence" value="ECO:0007669"/>
    <property type="project" value="InterPro"/>
</dbReference>
<dbReference type="InterPro" id="IPR010708">
    <property type="entry name" value="5'(3')-deoxyribonucleotidase"/>
</dbReference>
<evidence type="ECO:0000256" key="4">
    <source>
        <dbReference type="PIRSR" id="PIRSR610708-1"/>
    </source>
</evidence>
<feature type="active site" description="Nucleophile" evidence="4">
    <location>
        <position position="9"/>
    </location>
</feature>
<gene>
    <name evidence="5" type="ORF">CR194_01730</name>
</gene>
<keyword evidence="2 3" id="KW-0378">Hydrolase</keyword>
<dbReference type="Proteomes" id="UP000248214">
    <property type="component" value="Unassembled WGS sequence"/>
</dbReference>
<dbReference type="InterPro" id="IPR023214">
    <property type="entry name" value="HAD_sf"/>
</dbReference>
<dbReference type="InterPro" id="IPR009206">
    <property type="entry name" value="Nucleotidase_putative"/>
</dbReference>
<dbReference type="EC" id="3.1.3.-" evidence="3"/>
<dbReference type="OrthoDB" id="2471595at2"/>
<evidence type="ECO:0000256" key="1">
    <source>
        <dbReference type="ARBA" id="ARBA00009589"/>
    </source>
</evidence>
<organism evidence="5 6">
    <name type="scientific">Salipaludibacillus keqinensis</name>
    <dbReference type="NCBI Taxonomy" id="2045207"/>
    <lineage>
        <taxon>Bacteria</taxon>
        <taxon>Bacillati</taxon>
        <taxon>Bacillota</taxon>
        <taxon>Bacilli</taxon>
        <taxon>Bacillales</taxon>
        <taxon>Bacillaceae</taxon>
    </lineage>
</organism>
<dbReference type="InterPro" id="IPR036412">
    <property type="entry name" value="HAD-like_sf"/>
</dbReference>
<keyword evidence="6" id="KW-1185">Reference proteome</keyword>
<dbReference type="PIRSF" id="PIRSF021362">
    <property type="entry name" value="UCP021362_HAD"/>
    <property type="match status" value="1"/>
</dbReference>
<evidence type="ECO:0000313" key="5">
    <source>
        <dbReference type="EMBL" id="PYZ94282.1"/>
    </source>
</evidence>
<name>A0A323TGM3_9BACI</name>
<feature type="active site" description="Proton donor" evidence="4">
    <location>
        <position position="11"/>
    </location>
</feature>
<evidence type="ECO:0000256" key="3">
    <source>
        <dbReference type="PIRNR" id="PIRNR021362"/>
    </source>
</evidence>
<protein>
    <recommendedName>
        <fullName evidence="3">Nucleotidase</fullName>
        <ecNumber evidence="3">3.1.3.-</ecNumber>
    </recommendedName>
</protein>
<dbReference type="SUPFAM" id="SSF56784">
    <property type="entry name" value="HAD-like"/>
    <property type="match status" value="1"/>
</dbReference>